<dbReference type="Gene3D" id="1.25.40.10">
    <property type="entry name" value="Tetratricopeptide repeat domain"/>
    <property type="match status" value="3"/>
</dbReference>
<reference evidence="5 6" key="1">
    <citation type="submission" date="2016-07" db="EMBL/GenBank/DDBJ databases">
        <title>Pervasive Adenine N6-methylation of Active Genes in Fungi.</title>
        <authorList>
            <consortium name="DOE Joint Genome Institute"/>
            <person name="Mondo S.J."/>
            <person name="Dannebaum R.O."/>
            <person name="Kuo R.C."/>
            <person name="Labutti K."/>
            <person name="Haridas S."/>
            <person name="Kuo A."/>
            <person name="Salamov A."/>
            <person name="Ahrendt S.R."/>
            <person name="Lipzen A."/>
            <person name="Sullivan W."/>
            <person name="Andreopoulos W.B."/>
            <person name="Clum A."/>
            <person name="Lindquist E."/>
            <person name="Daum C."/>
            <person name="Ramamoorthy G.K."/>
            <person name="Gryganskyi A."/>
            <person name="Culley D."/>
            <person name="Magnuson J.K."/>
            <person name="James T.Y."/>
            <person name="O'Malley M.A."/>
            <person name="Stajich J.E."/>
            <person name="Spatafora J.W."/>
            <person name="Visel A."/>
            <person name="Grigoriev I.V."/>
        </authorList>
    </citation>
    <scope>NUCLEOTIDE SEQUENCE [LARGE SCALE GENOMIC DNA]</scope>
    <source>
        <strain evidence="5 6">NRRL 3301</strain>
    </source>
</reference>
<dbReference type="SUPFAM" id="SSF48452">
    <property type="entry name" value="TPR-like"/>
    <property type="match status" value="3"/>
</dbReference>
<feature type="region of interest" description="Disordered" evidence="4">
    <location>
        <begin position="705"/>
        <end position="833"/>
    </location>
</feature>
<name>A0A1X2G4F8_9FUNG</name>
<dbReference type="InterPro" id="IPR019734">
    <property type="entry name" value="TPR_rpt"/>
</dbReference>
<dbReference type="AlphaFoldDB" id="A0A1X2G4F8"/>
<proteinExistence type="inferred from homology"/>
<comment type="similarity">
    <text evidence="2">Belongs to the YPP1 family.</text>
</comment>
<dbReference type="Proteomes" id="UP000242146">
    <property type="component" value="Unassembled WGS sequence"/>
</dbReference>
<feature type="compositionally biased region" description="Polar residues" evidence="4">
    <location>
        <begin position="770"/>
        <end position="779"/>
    </location>
</feature>
<evidence type="ECO:0000256" key="4">
    <source>
        <dbReference type="SAM" id="MobiDB-lite"/>
    </source>
</evidence>
<gene>
    <name evidence="5" type="ORF">DM01DRAFT_1340288</name>
</gene>
<evidence type="ECO:0008006" key="7">
    <source>
        <dbReference type="Google" id="ProtNLM"/>
    </source>
</evidence>
<dbReference type="PANTHER" id="PTHR23083">
    <property type="entry name" value="TETRATRICOPEPTIDE REPEAT PROTEIN, TPR"/>
    <property type="match status" value="1"/>
</dbReference>
<feature type="compositionally biased region" description="Low complexity" evidence="4">
    <location>
        <begin position="721"/>
        <end position="733"/>
    </location>
</feature>
<comment type="function">
    <text evidence="1">Involved in endocytosis.</text>
</comment>
<comment type="caution">
    <text evidence="5">The sequence shown here is derived from an EMBL/GenBank/DDBJ whole genome shotgun (WGS) entry which is preliminary data.</text>
</comment>
<dbReference type="InterPro" id="IPR011990">
    <property type="entry name" value="TPR-like_helical_dom_sf"/>
</dbReference>
<evidence type="ECO:0000313" key="5">
    <source>
        <dbReference type="EMBL" id="ORX44759.1"/>
    </source>
</evidence>
<dbReference type="PROSITE" id="PS50005">
    <property type="entry name" value="TPR"/>
    <property type="match status" value="1"/>
</dbReference>
<feature type="compositionally biased region" description="Polar residues" evidence="4">
    <location>
        <begin position="734"/>
        <end position="756"/>
    </location>
</feature>
<protein>
    <recommendedName>
        <fullName evidence="7">TPR-like protein</fullName>
    </recommendedName>
</protein>
<dbReference type="SMART" id="SM00028">
    <property type="entry name" value="TPR"/>
    <property type="match status" value="5"/>
</dbReference>
<dbReference type="PANTHER" id="PTHR23083:SF464">
    <property type="entry name" value="TETRATRICOPEPTIDE REPEAT DOMAIN 7, ISOFORM A"/>
    <property type="match status" value="1"/>
</dbReference>
<organism evidence="5 6">
    <name type="scientific">Hesseltinella vesiculosa</name>
    <dbReference type="NCBI Taxonomy" id="101127"/>
    <lineage>
        <taxon>Eukaryota</taxon>
        <taxon>Fungi</taxon>
        <taxon>Fungi incertae sedis</taxon>
        <taxon>Mucoromycota</taxon>
        <taxon>Mucoromycotina</taxon>
        <taxon>Mucoromycetes</taxon>
        <taxon>Mucorales</taxon>
        <taxon>Cunninghamellaceae</taxon>
        <taxon>Hesseltinella</taxon>
    </lineage>
</organism>
<sequence length="1062" mass="119552">MPDLLKRYKKYHPEEKVLPATVQIEMELMQLLQQGQETPPAYTIQVPQPSTFTTSVDIVFTHPPADLFSLHPQGDSYIHHQAPLSASQSHALLARLQDVVAQQVVTEHLEKPDDWQAQLSRVVMARIYFESGRYKKALESLERLALRFEDVNWGYGLVLLIQARVIKGISLEMENRIPEALEAYDAAWEVMDSHFNEKNDHLAHWMEEALYRAILLRVYQNAPVKQTLKSMRCYHALAMRHWPSNFRVTRRWPIYNLYTQYLIKTYQDDTYVAMTITAPNESMVSLAPSTSGPTSYQQTTNIADELTEVLQHFRQLFLAMEPTLPRETINQQLLDLLQLTFLAHDIIGWGDLANLRRIQRFLYHAKAKTFNNASVTRLLFFTLVRLGDFNEAKFALRSYMEMVGLPESDNPDAHANLEVEDKVALIQRKLKIRATLAANTSAILQESEASIIQVLHVAVLMYGREFLSGQVASQLADVALTLARESEQVHIPLLAECYRLKGTAYGFWATQCEAAELRSELHGEALHALGKCVDLDASWQGYYELALQQATMRDLTHAMASVAEALKRHPDHLPSWHLLALLSSSKQIHQYPKALQVLEAGLKQVDLHSLNMASAVGSVPMVAGLPGQYALAQAFDQAEAYLSARMTQLELLETLEGPEAVLATYNDLFTTYGKLSQQLGLVHGELTHASDASDEKSSKRSIDSLAVGYAPNRTHSTGSLRSRSNSVNQHSSSPLANSTSQASLAPTPKPSQSEEIPSQRLPSVDRLHHQQPTASAQPLSSSKSIKEKKKRGLIDMRLGRRIHSVTSTQDKPTRSDSQSTSSASSSSKPKLSTNVSLASMVAPSFSSLTTLGRRDSESSTVWSTLQPQPAKTEVAFVRHQRERWDALMVKIWVMCTSSFIKAGRFEQAIQAIMEAEEIGLTDANVWHMLGVLCWSAYTKAIERQQLDDNQGANEENPEDLYDTSMEAFKKALAIDPDHIATHIDMASAWIQHQPEPEWELAETLLERITKSLGWDRHDAWYYLGCAFQQQKDMARAKDCFLYAMDLSETHPVRPFTVLPRFI</sequence>
<dbReference type="STRING" id="101127.A0A1X2G4F8"/>
<dbReference type="OrthoDB" id="29013at2759"/>
<feature type="compositionally biased region" description="Low complexity" evidence="4">
    <location>
        <begin position="815"/>
        <end position="833"/>
    </location>
</feature>
<keyword evidence="3" id="KW-0802">TPR repeat</keyword>
<keyword evidence="6" id="KW-1185">Reference proteome</keyword>
<accession>A0A1X2G4F8</accession>
<evidence type="ECO:0000256" key="2">
    <source>
        <dbReference type="ARBA" id="ARBA00038251"/>
    </source>
</evidence>
<dbReference type="InterPro" id="IPR051722">
    <property type="entry name" value="Endocytosis_PI4K-reg_protein"/>
</dbReference>
<evidence type="ECO:0000256" key="1">
    <source>
        <dbReference type="ARBA" id="ARBA00002550"/>
    </source>
</evidence>
<feature type="repeat" description="TPR" evidence="3">
    <location>
        <begin position="1017"/>
        <end position="1050"/>
    </location>
</feature>
<evidence type="ECO:0000313" key="6">
    <source>
        <dbReference type="Proteomes" id="UP000242146"/>
    </source>
</evidence>
<evidence type="ECO:0000256" key="3">
    <source>
        <dbReference type="PROSITE-ProRule" id="PRU00339"/>
    </source>
</evidence>
<dbReference type="EMBL" id="MCGT01000046">
    <property type="protein sequence ID" value="ORX44759.1"/>
    <property type="molecule type" value="Genomic_DNA"/>
</dbReference>